<proteinExistence type="predicted"/>
<organism evidence="1 2">
    <name type="scientific">Thermoproteus sp. AZ2</name>
    <dbReference type="NCBI Taxonomy" id="1609232"/>
    <lineage>
        <taxon>Archaea</taxon>
        <taxon>Thermoproteota</taxon>
        <taxon>Thermoprotei</taxon>
        <taxon>Thermoproteales</taxon>
        <taxon>Thermoproteaceae</taxon>
        <taxon>Thermoproteus</taxon>
    </lineage>
</organism>
<gene>
    <name evidence="1" type="ORF">TU35_001255</name>
</gene>
<reference evidence="1" key="1">
    <citation type="submission" date="2024-07" db="EMBL/GenBank/DDBJ databases">
        <title>Metagenome and Metagenome-Assembled Genomes of Archaea from a hot spring from the geothermal field of Los Azufres, Mexico.</title>
        <authorList>
            <person name="Marin-Paredes R."/>
            <person name="Martinez-Romero E."/>
            <person name="Servin-Garciduenas L.E."/>
        </authorList>
    </citation>
    <scope>NUCLEOTIDE SEQUENCE</scope>
</reference>
<dbReference type="EMBL" id="JZWT02000002">
    <property type="protein sequence ID" value="MFB6489867.1"/>
    <property type="molecule type" value="Genomic_DNA"/>
</dbReference>
<evidence type="ECO:0000313" key="2">
    <source>
        <dbReference type="Proteomes" id="UP000033636"/>
    </source>
</evidence>
<sequence>MAKGIPAYALGGLIILIGSMLSISLILSIPSPITTVTGYLNLTANAYLGIGNELLVIIGTNNFNLPITNLNIYIPKTGTNITINTKIPSGSNFLIMIYQEPNSTTIVAPGLSINGSPGNLMNMNKTGHIYIMNATALVDNEAKRHGVFQVNTQVSSILVAIPYIGNVSRPIMNIYIFQMIPMGTTTITQFELASLVQQGVQEIVCNLSMPITLTSKYPTYMAINTSSSNGTITPLNTPYICNASASSLPTLLYLELALKYNYNYNTINVSREDWFPVYIIPMQLSNT</sequence>
<comment type="caution">
    <text evidence="1">The sequence shown here is derived from an EMBL/GenBank/DDBJ whole genome shotgun (WGS) entry which is preliminary data.</text>
</comment>
<evidence type="ECO:0000313" key="1">
    <source>
        <dbReference type="EMBL" id="MFB6489867.1"/>
    </source>
</evidence>
<protein>
    <submittedName>
        <fullName evidence="1">Uncharacterized protein</fullName>
    </submittedName>
</protein>
<dbReference type="Proteomes" id="UP000033636">
    <property type="component" value="Unassembled WGS sequence"/>
</dbReference>
<accession>A0ACC6UYI1</accession>
<name>A0ACC6UYI1_9CREN</name>